<evidence type="ECO:0000259" key="2">
    <source>
        <dbReference type="Pfam" id="PF20179"/>
    </source>
</evidence>
<dbReference type="PANTHER" id="PTHR14614">
    <property type="entry name" value="HEPATOCELLULAR CARCINOMA-ASSOCIATED ANTIGEN"/>
    <property type="match status" value="1"/>
</dbReference>
<dbReference type="AlphaFoldDB" id="A0AB34JDD1"/>
<feature type="region of interest" description="Disordered" evidence="1">
    <location>
        <begin position="44"/>
        <end position="195"/>
    </location>
</feature>
<gene>
    <name evidence="3" type="ORF">AB1Y20_023080</name>
</gene>
<comment type="caution">
    <text evidence="3">The sequence shown here is derived from an EMBL/GenBank/DDBJ whole genome shotgun (WGS) entry which is preliminary data.</text>
</comment>
<organism evidence="3 4">
    <name type="scientific">Prymnesium parvum</name>
    <name type="common">Toxic golden alga</name>
    <dbReference type="NCBI Taxonomy" id="97485"/>
    <lineage>
        <taxon>Eukaryota</taxon>
        <taxon>Haptista</taxon>
        <taxon>Haptophyta</taxon>
        <taxon>Prymnesiophyceae</taxon>
        <taxon>Prymnesiales</taxon>
        <taxon>Prymnesiaceae</taxon>
        <taxon>Prymnesium</taxon>
    </lineage>
</organism>
<feature type="domain" description="Mitochondrial splicing suppressor 51-like C-terminal" evidence="2">
    <location>
        <begin position="515"/>
        <end position="685"/>
    </location>
</feature>
<dbReference type="InterPro" id="IPR046824">
    <property type="entry name" value="Mss51-like_C"/>
</dbReference>
<dbReference type="EMBL" id="JBGBPQ010000009">
    <property type="protein sequence ID" value="KAL1519566.1"/>
    <property type="molecule type" value="Genomic_DNA"/>
</dbReference>
<evidence type="ECO:0000256" key="1">
    <source>
        <dbReference type="SAM" id="MobiDB-lite"/>
    </source>
</evidence>
<dbReference type="SUPFAM" id="SSF53335">
    <property type="entry name" value="S-adenosyl-L-methionine-dependent methyltransferases"/>
    <property type="match status" value="1"/>
</dbReference>
<dbReference type="InterPro" id="IPR029063">
    <property type="entry name" value="SAM-dependent_MTases_sf"/>
</dbReference>
<feature type="region of interest" description="Disordered" evidence="1">
    <location>
        <begin position="395"/>
        <end position="430"/>
    </location>
</feature>
<evidence type="ECO:0000313" key="3">
    <source>
        <dbReference type="EMBL" id="KAL1519566.1"/>
    </source>
</evidence>
<reference evidence="3 4" key="1">
    <citation type="journal article" date="2024" name="Science">
        <title>Giant polyketide synthase enzymes in the biosynthesis of giant marine polyether toxins.</title>
        <authorList>
            <person name="Fallon T.R."/>
            <person name="Shende V.V."/>
            <person name="Wierzbicki I.H."/>
            <person name="Pendleton A.L."/>
            <person name="Watervoot N.F."/>
            <person name="Auber R.P."/>
            <person name="Gonzalez D.J."/>
            <person name="Wisecaver J.H."/>
            <person name="Moore B.S."/>
        </authorList>
    </citation>
    <scope>NUCLEOTIDE SEQUENCE [LARGE SCALE GENOMIC DNA]</scope>
    <source>
        <strain evidence="3 4">12B1</strain>
    </source>
</reference>
<dbReference type="InterPro" id="IPR019410">
    <property type="entry name" value="Methyltransf_16"/>
</dbReference>
<proteinExistence type="predicted"/>
<dbReference type="Proteomes" id="UP001515480">
    <property type="component" value="Unassembled WGS sequence"/>
</dbReference>
<accession>A0AB34JDD1</accession>
<name>A0AB34JDD1_PRYPA</name>
<dbReference type="Pfam" id="PF20179">
    <property type="entry name" value="MSS51_C"/>
    <property type="match status" value="1"/>
</dbReference>
<protein>
    <recommendedName>
        <fullName evidence="2">Mitochondrial splicing suppressor 51-like C-terminal domain-containing protein</fullName>
    </recommendedName>
</protein>
<evidence type="ECO:0000313" key="4">
    <source>
        <dbReference type="Proteomes" id="UP001515480"/>
    </source>
</evidence>
<keyword evidence="4" id="KW-1185">Reference proteome</keyword>
<dbReference type="Pfam" id="PF10294">
    <property type="entry name" value="Methyltransf_16"/>
    <property type="match status" value="1"/>
</dbReference>
<dbReference type="Gene3D" id="3.40.50.150">
    <property type="entry name" value="Vaccinia Virus protein VP39"/>
    <property type="match status" value="1"/>
</dbReference>
<sequence>MRPAVGRLPVRTVEVHGMQLRILQHFFDTPPSLCPRRLTPPPLTTFHRRLTPPPLTTFHRRLTPPPLTTFHRRLTPPPLTTFHRRLTPPPLTTFHRRLTPPPHPAASHHLSPPPHPAASHRRLTPPPHPAASRRLTPPPLAASPRRLSPPHLAASRRLTSPPLATFHRRLSPPPLTAASHRRLSPPPLTAASAPQVWPTAHRMLRRMDETVLEQLRRAAAERARPLRVLELGSGTGIAGLGVALRLGRAASVVLTDPELAVNYAEAEAGTSLDLLRANVALNQPALEAAGAQVEARALEWADAAHARELRRACLPEGGEFDLVLGSELLYDSDHYAPLLAVLAAFVRSEATVAVLGYTHRSGSEARFLKQAAERFAVETEEFPRSEASAPWALSTLRYAPPPPPQTRESDRCGQQAGGARRRGYCSAAGPAPTAEQIDRMIAPPLHLTPHEQLELARSDDEQRGRRPLSLPAANSKGEVDYTSWGDYLLGRGWGEDNDLTDRLLVQSITGALSCPLTAYASCVLFGLDTRESLCLHVVGAASSNEGALLRSGWAWEELSALLPYTEVHLCLVGPALLEATGEMQQLTNQLTVECHAVDYVAWRTRRTSRAEVPAPDAVICFNSGCGTDEDAWGGAMDLILNERSPLVCTSFDEMDAEKDDRFLVARGAHFTRSTERNSFASTLPELRTGRQGEAVLSIAQRYGIELPPRIGYSNALWRAIQGKD</sequence>